<evidence type="ECO:0000313" key="5">
    <source>
        <dbReference type="Proteomes" id="UP000198618"/>
    </source>
</evidence>
<dbReference type="Pfam" id="PF05636">
    <property type="entry name" value="HIGH_NTase1"/>
    <property type="match status" value="1"/>
</dbReference>
<dbReference type="SUPFAM" id="SSF52374">
    <property type="entry name" value="Nucleotidylyl transferase"/>
    <property type="match status" value="1"/>
</dbReference>
<feature type="binding site" evidence="3">
    <location>
        <begin position="7"/>
        <end position="20"/>
    </location>
    <ligand>
        <name>ATP</name>
        <dbReference type="ChEBI" id="CHEBI:30616"/>
    </ligand>
</feature>
<dbReference type="GO" id="GO:0000049">
    <property type="term" value="F:tRNA binding"/>
    <property type="evidence" value="ECO:0007669"/>
    <property type="project" value="UniProtKB-KW"/>
</dbReference>
<organism evidence="4 5">
    <name type="scientific">Oceanobacillus limi</name>
    <dbReference type="NCBI Taxonomy" id="930131"/>
    <lineage>
        <taxon>Bacteria</taxon>
        <taxon>Bacillati</taxon>
        <taxon>Bacillota</taxon>
        <taxon>Bacilli</taxon>
        <taxon>Bacillales</taxon>
        <taxon>Bacillaceae</taxon>
        <taxon>Oceanobacillus</taxon>
    </lineage>
</organism>
<dbReference type="STRING" id="930131.SAMN05216389_108133"/>
<name>A0A1I0DCK5_9BACI</name>
<dbReference type="GO" id="GO:0006400">
    <property type="term" value="P:tRNA modification"/>
    <property type="evidence" value="ECO:0007669"/>
    <property type="project" value="UniProtKB-UniRule"/>
</dbReference>
<dbReference type="RefSeq" id="WP_090869596.1">
    <property type="nucleotide sequence ID" value="NZ_FOHE01000008.1"/>
</dbReference>
<dbReference type="Proteomes" id="UP000198618">
    <property type="component" value="Unassembled WGS sequence"/>
</dbReference>
<feature type="binding site" evidence="3">
    <location>
        <position position="101"/>
    </location>
    <ligand>
        <name>ATP</name>
        <dbReference type="ChEBI" id="CHEBI:30616"/>
    </ligand>
</feature>
<dbReference type="EC" id="6.3.4.-" evidence="3"/>
<feature type="binding site" evidence="3">
    <location>
        <position position="162"/>
    </location>
    <ligand>
        <name>ATP</name>
        <dbReference type="ChEBI" id="CHEBI:30616"/>
    </ligand>
</feature>
<keyword evidence="3" id="KW-0820">tRNA-binding</keyword>
<keyword evidence="3" id="KW-0547">Nucleotide-binding</keyword>
<dbReference type="AlphaFoldDB" id="A0A1I0DCK5"/>
<keyword evidence="5" id="KW-1185">Reference proteome</keyword>
<dbReference type="Gene3D" id="3.40.50.620">
    <property type="entry name" value="HUPs"/>
    <property type="match status" value="1"/>
</dbReference>
<proteinExistence type="inferred from homology"/>
<keyword evidence="3" id="KW-0067">ATP-binding</keyword>
<sequence length="405" mass="46762">MRACGLIVEYNPFHNGHVYHLQEAKKTSGADCMIAVMSGSFLQRGEPAIMDKFHRTKAALQTGIDIMLELPYPFAVQSSKLFASGAVRTLHEVGVDTICFGSETGEITPFLTSYETLHKEDHTYRYQLKKGLNKGLSYPEASKEAYQAIGLTEQEMDLSKPNNILGFSYVQAIKDHQLSIEPLTIKRTSNNYHDETITSAISSATSIRRQLIEHERPISNIHYTMPEATINQLEEYKQTATAWHDWERYFPYLIYRVQTMSIDELSEIQGMDEGIEHRIKKTAQKAISFRDWVSNIKTKRYTWTRIQRIFVHLLTNTKKYEMEHIENITTIPYVRLLGLTSKGQAYLNVRKKEMNVPLVTQLSRNTNEMLIMEERATNAYYSVLPIKNRHRLFKQEIIGPIVTKK</sequence>
<evidence type="ECO:0000313" key="4">
    <source>
        <dbReference type="EMBL" id="SET30028.1"/>
    </source>
</evidence>
<reference evidence="4 5" key="1">
    <citation type="submission" date="2016-10" db="EMBL/GenBank/DDBJ databases">
        <authorList>
            <person name="de Groot N.N."/>
        </authorList>
    </citation>
    <scope>NUCLEOTIDE SEQUENCE [LARGE SCALE GENOMIC DNA]</scope>
    <source>
        <strain evidence="4 5">IBRC-M 10780</strain>
    </source>
</reference>
<comment type="similarity">
    <text evidence="3">Belongs to the TmcAL family.</text>
</comment>
<keyword evidence="3" id="KW-0963">Cytoplasm</keyword>
<gene>
    <name evidence="3" type="primary">tmcAL</name>
    <name evidence="4" type="ORF">SAMN05216389_108133</name>
</gene>
<dbReference type="GO" id="GO:0005737">
    <property type="term" value="C:cytoplasm"/>
    <property type="evidence" value="ECO:0007669"/>
    <property type="project" value="UniProtKB-SubCell"/>
</dbReference>
<feature type="binding site" evidence="3">
    <location>
        <position position="187"/>
    </location>
    <ligand>
        <name>ATP</name>
        <dbReference type="ChEBI" id="CHEBI:30616"/>
    </ligand>
</feature>
<evidence type="ECO:0000256" key="2">
    <source>
        <dbReference type="ARBA" id="ARBA00022694"/>
    </source>
</evidence>
<dbReference type="InterPro" id="IPR008513">
    <property type="entry name" value="tRNA(Met)_cyd_acetate_ligase"/>
</dbReference>
<dbReference type="OrthoDB" id="9769796at2"/>
<dbReference type="GO" id="GO:0016879">
    <property type="term" value="F:ligase activity, forming carbon-nitrogen bonds"/>
    <property type="evidence" value="ECO:0007669"/>
    <property type="project" value="UniProtKB-UniRule"/>
</dbReference>
<dbReference type="NCBIfam" id="NF010191">
    <property type="entry name" value="PRK13670.1"/>
    <property type="match status" value="1"/>
</dbReference>
<dbReference type="HAMAP" id="MF_01539">
    <property type="entry name" value="TmcAL"/>
    <property type="match status" value="1"/>
</dbReference>
<comment type="subcellular location">
    <subcellularLocation>
        <location evidence="3">Cytoplasm</location>
    </subcellularLocation>
</comment>
<keyword evidence="1 3" id="KW-0436">Ligase</keyword>
<dbReference type="PANTHER" id="PTHR37825">
    <property type="entry name" value="TRNA(MET) CYTIDINE ACETATE LIGASE"/>
    <property type="match status" value="1"/>
</dbReference>
<dbReference type="GO" id="GO:0016740">
    <property type="term" value="F:transferase activity"/>
    <property type="evidence" value="ECO:0007669"/>
    <property type="project" value="UniProtKB-KW"/>
</dbReference>
<dbReference type="EMBL" id="FOHE01000008">
    <property type="protein sequence ID" value="SET30028.1"/>
    <property type="molecule type" value="Genomic_DNA"/>
</dbReference>
<evidence type="ECO:0000256" key="3">
    <source>
        <dbReference type="HAMAP-Rule" id="MF_01539"/>
    </source>
</evidence>
<protein>
    <recommendedName>
        <fullName evidence="3">tRNA(Met) cytidine acetate ligase</fullName>
        <ecNumber evidence="3">6.3.4.-</ecNumber>
    </recommendedName>
</protein>
<comment type="caution">
    <text evidence="3">Lacks conserved residue(s) required for the propagation of feature annotation.</text>
</comment>
<comment type="function">
    <text evidence="3">Catalyzes the formation of N(4)-acetylcytidine (ac(4)C) at the wobble position of elongator tRNA(Met), using acetate and ATP as substrates. First activates an acetate ion to form acetyladenylate (Ac-AMP) and then transfers the acetyl group to tRNA to form ac(4)C34.</text>
</comment>
<dbReference type="InterPro" id="IPR014729">
    <property type="entry name" value="Rossmann-like_a/b/a_fold"/>
</dbReference>
<keyword evidence="4" id="KW-0808">Transferase</keyword>
<comment type="catalytic activity">
    <reaction evidence="3">
        <text>cytidine(34) in elongator tRNA(Met) + acetate + ATP = N(4)-acetylcytidine(34) in elongator tRNA(Met) + AMP + diphosphate</text>
        <dbReference type="Rhea" id="RHEA:58144"/>
        <dbReference type="Rhea" id="RHEA-COMP:10693"/>
        <dbReference type="Rhea" id="RHEA-COMP:10694"/>
        <dbReference type="ChEBI" id="CHEBI:30089"/>
        <dbReference type="ChEBI" id="CHEBI:30616"/>
        <dbReference type="ChEBI" id="CHEBI:33019"/>
        <dbReference type="ChEBI" id="CHEBI:74900"/>
        <dbReference type="ChEBI" id="CHEBI:82748"/>
        <dbReference type="ChEBI" id="CHEBI:456215"/>
    </reaction>
</comment>
<keyword evidence="2 3" id="KW-0819">tRNA processing</keyword>
<keyword evidence="3" id="KW-0694">RNA-binding</keyword>
<accession>A0A1I0DCK5</accession>
<dbReference type="PANTHER" id="PTHR37825:SF1">
    <property type="entry name" value="TRNA(MET) CYTIDINE ACETATE LIGASE"/>
    <property type="match status" value="1"/>
</dbReference>
<dbReference type="GO" id="GO:0005524">
    <property type="term" value="F:ATP binding"/>
    <property type="evidence" value="ECO:0007669"/>
    <property type="project" value="UniProtKB-KW"/>
</dbReference>
<evidence type="ECO:0000256" key="1">
    <source>
        <dbReference type="ARBA" id="ARBA00022598"/>
    </source>
</evidence>